<protein>
    <recommendedName>
        <fullName evidence="6">Aspartate aminotransferase family protein</fullName>
    </recommendedName>
</protein>
<dbReference type="InterPro" id="IPR015422">
    <property type="entry name" value="PyrdxlP-dep_Trfase_small"/>
</dbReference>
<dbReference type="InterPro" id="IPR015424">
    <property type="entry name" value="PyrdxlP-dep_Trfase"/>
</dbReference>
<keyword evidence="4" id="KW-0663">Pyridoxal phosphate</keyword>
<dbReference type="AlphaFoldDB" id="A0A381XRP7"/>
<sequence length="477" mass="52256">MNNNMFRLEDVSSIPNSQILDMYSNHINPALLDIFKLLGFRDLDVSHAKGVYIYLHSGRKILDMTSGLGVLALGHNHPVVIEAEKFCHKNDLIDMQKLGPNRLQSVLAYNLSQLLPGELTVATLSVSGAEANEAAIKLVTKSQKDKRKKFIIRMEGAYHGKTHGALSLTDSEGFGDGFLVGIPKENIITIPHGDLSAFKNIVNDHTFSDGKNDIIAIFVEPMGGQDLQILPDGFLSEICQISNDNKIYTVFDEIKVGLGRAGQGNLFCFEKEDVVPDVVTISKALGGGKRAIGAMVTSNKLFKSAYGNRDNCALHSSTFSGIGESCAVAIETLNYISDKNFLKSVDDKAVFLKSELVSLQRKYPKYIKSIKGEGLFLGIEFDFGWISKVASISKSNKISKMANGLGIAAIVRSLFKDYDVLVHFSGSNPSVLHLMPPLIISDSEIKLFITALRSMLNSSFESTLLRFLTGNLKDVVR</sequence>
<dbReference type="GO" id="GO:0030170">
    <property type="term" value="F:pyridoxal phosphate binding"/>
    <property type="evidence" value="ECO:0007669"/>
    <property type="project" value="InterPro"/>
</dbReference>
<evidence type="ECO:0000313" key="5">
    <source>
        <dbReference type="EMBL" id="SVA67444.1"/>
    </source>
</evidence>
<gene>
    <name evidence="5" type="ORF">METZ01_LOCUS120298</name>
</gene>
<evidence type="ECO:0000256" key="1">
    <source>
        <dbReference type="ARBA" id="ARBA00001933"/>
    </source>
</evidence>
<dbReference type="PANTHER" id="PTHR11986:SF79">
    <property type="entry name" value="ACETYLORNITHINE AMINOTRANSFERASE, MITOCHONDRIAL"/>
    <property type="match status" value="1"/>
</dbReference>
<dbReference type="Gene3D" id="3.40.640.10">
    <property type="entry name" value="Type I PLP-dependent aspartate aminotransferase-like (Major domain)"/>
    <property type="match status" value="1"/>
</dbReference>
<evidence type="ECO:0000256" key="3">
    <source>
        <dbReference type="ARBA" id="ARBA00022679"/>
    </source>
</evidence>
<dbReference type="EMBL" id="UINC01016143">
    <property type="protein sequence ID" value="SVA67444.1"/>
    <property type="molecule type" value="Genomic_DNA"/>
</dbReference>
<reference evidence="5" key="1">
    <citation type="submission" date="2018-05" db="EMBL/GenBank/DDBJ databases">
        <authorList>
            <person name="Lanie J.A."/>
            <person name="Ng W.-L."/>
            <person name="Kazmierczak K.M."/>
            <person name="Andrzejewski T.M."/>
            <person name="Davidsen T.M."/>
            <person name="Wayne K.J."/>
            <person name="Tettelin H."/>
            <person name="Glass J.I."/>
            <person name="Rusch D."/>
            <person name="Podicherti R."/>
            <person name="Tsui H.-C.T."/>
            <person name="Winkler M.E."/>
        </authorList>
    </citation>
    <scope>NUCLEOTIDE SEQUENCE</scope>
</reference>
<name>A0A381XRP7_9ZZZZ</name>
<dbReference type="PANTHER" id="PTHR11986">
    <property type="entry name" value="AMINOTRANSFERASE CLASS III"/>
    <property type="match status" value="1"/>
</dbReference>
<dbReference type="GO" id="GO:0009570">
    <property type="term" value="C:chloroplast stroma"/>
    <property type="evidence" value="ECO:0007669"/>
    <property type="project" value="TreeGrafter"/>
</dbReference>
<dbReference type="SUPFAM" id="SSF53383">
    <property type="entry name" value="PLP-dependent transferases"/>
    <property type="match status" value="1"/>
</dbReference>
<keyword evidence="2" id="KW-0032">Aminotransferase</keyword>
<proteinExistence type="predicted"/>
<organism evidence="5">
    <name type="scientific">marine metagenome</name>
    <dbReference type="NCBI Taxonomy" id="408172"/>
    <lineage>
        <taxon>unclassified sequences</taxon>
        <taxon>metagenomes</taxon>
        <taxon>ecological metagenomes</taxon>
    </lineage>
</organism>
<dbReference type="InterPro" id="IPR005814">
    <property type="entry name" value="Aminotrans_3"/>
</dbReference>
<accession>A0A381XRP7</accession>
<dbReference type="Pfam" id="PF00202">
    <property type="entry name" value="Aminotran_3"/>
    <property type="match status" value="1"/>
</dbReference>
<evidence type="ECO:0000256" key="4">
    <source>
        <dbReference type="ARBA" id="ARBA00022898"/>
    </source>
</evidence>
<evidence type="ECO:0008006" key="6">
    <source>
        <dbReference type="Google" id="ProtNLM"/>
    </source>
</evidence>
<dbReference type="GO" id="GO:0042802">
    <property type="term" value="F:identical protein binding"/>
    <property type="evidence" value="ECO:0007669"/>
    <property type="project" value="TreeGrafter"/>
</dbReference>
<dbReference type="Gene3D" id="3.90.1150.10">
    <property type="entry name" value="Aspartate Aminotransferase, domain 1"/>
    <property type="match status" value="1"/>
</dbReference>
<comment type="cofactor">
    <cofactor evidence="1">
        <name>pyridoxal 5'-phosphate</name>
        <dbReference type="ChEBI" id="CHEBI:597326"/>
    </cofactor>
</comment>
<evidence type="ECO:0000256" key="2">
    <source>
        <dbReference type="ARBA" id="ARBA00022576"/>
    </source>
</evidence>
<dbReference type="PIRSF" id="PIRSF000521">
    <property type="entry name" value="Transaminase_4ab_Lys_Orn"/>
    <property type="match status" value="1"/>
</dbReference>
<keyword evidence="3" id="KW-0808">Transferase</keyword>
<dbReference type="InterPro" id="IPR050103">
    <property type="entry name" value="Class-III_PLP-dep_AT"/>
</dbReference>
<dbReference type="CDD" id="cd00610">
    <property type="entry name" value="OAT_like"/>
    <property type="match status" value="1"/>
</dbReference>
<dbReference type="InterPro" id="IPR015421">
    <property type="entry name" value="PyrdxlP-dep_Trfase_major"/>
</dbReference>
<dbReference type="GO" id="GO:0008483">
    <property type="term" value="F:transaminase activity"/>
    <property type="evidence" value="ECO:0007669"/>
    <property type="project" value="UniProtKB-KW"/>
</dbReference>